<dbReference type="GO" id="GO:0006281">
    <property type="term" value="P:DNA repair"/>
    <property type="evidence" value="ECO:0007669"/>
    <property type="project" value="UniProtKB-KW"/>
</dbReference>
<evidence type="ECO:0000313" key="8">
    <source>
        <dbReference type="EMBL" id="KKR06007.1"/>
    </source>
</evidence>
<organism evidence="8 9">
    <name type="scientific">candidate division WS6 bacterium GW2011_GWF2_39_15</name>
    <dbReference type="NCBI Taxonomy" id="1619100"/>
    <lineage>
        <taxon>Bacteria</taxon>
        <taxon>Candidatus Dojkabacteria</taxon>
    </lineage>
</organism>
<accession>A0A0G0QWJ0</accession>
<dbReference type="InterPro" id="IPR036388">
    <property type="entry name" value="WH-like_DNA-bd_sf"/>
</dbReference>
<dbReference type="PANTHER" id="PTHR10815">
    <property type="entry name" value="METHYLATED-DNA--PROTEIN-CYSTEINE METHYLTRANSFERASE"/>
    <property type="match status" value="1"/>
</dbReference>
<evidence type="ECO:0000256" key="4">
    <source>
        <dbReference type="ARBA" id="ARBA00022763"/>
    </source>
</evidence>
<comment type="catalytic activity">
    <reaction evidence="6">
        <text>a 6-O-methyl-2'-deoxyguanosine in DNA + L-cysteinyl-[protein] = S-methyl-L-cysteinyl-[protein] + a 2'-deoxyguanosine in DNA</text>
        <dbReference type="Rhea" id="RHEA:24000"/>
        <dbReference type="Rhea" id="RHEA-COMP:10131"/>
        <dbReference type="Rhea" id="RHEA-COMP:10132"/>
        <dbReference type="Rhea" id="RHEA-COMP:11367"/>
        <dbReference type="Rhea" id="RHEA-COMP:11368"/>
        <dbReference type="ChEBI" id="CHEBI:29950"/>
        <dbReference type="ChEBI" id="CHEBI:82612"/>
        <dbReference type="ChEBI" id="CHEBI:85445"/>
        <dbReference type="ChEBI" id="CHEBI:85448"/>
        <dbReference type="EC" id="2.1.1.63"/>
    </reaction>
</comment>
<dbReference type="Gene3D" id="1.10.10.10">
    <property type="entry name" value="Winged helix-like DNA-binding domain superfamily/Winged helix DNA-binding domain"/>
    <property type="match status" value="1"/>
</dbReference>
<dbReference type="SUPFAM" id="SSF46767">
    <property type="entry name" value="Methylated DNA-protein cysteine methyltransferase, C-terminal domain"/>
    <property type="match status" value="1"/>
</dbReference>
<evidence type="ECO:0000256" key="6">
    <source>
        <dbReference type="ARBA" id="ARBA00049348"/>
    </source>
</evidence>
<evidence type="ECO:0000313" key="9">
    <source>
        <dbReference type="Proteomes" id="UP000034799"/>
    </source>
</evidence>
<sequence>MNTFLEKIYEVASRIPKGRVATYKQIASLAGNSKAYRAVGSAMRRNPDTKVVPCHRVVGSDGKMHGYSGGKGITTKIEKLRSEGVLIKNMKVDLKRFQW</sequence>
<keyword evidence="4" id="KW-0227">DNA damage</keyword>
<proteinExistence type="predicted"/>
<dbReference type="PATRIC" id="fig|1619100.3.peg.48"/>
<dbReference type="InterPro" id="IPR001497">
    <property type="entry name" value="MethylDNA_cys_MeTrfase_AS"/>
</dbReference>
<keyword evidence="2 8" id="KW-0489">Methyltransferase</keyword>
<evidence type="ECO:0000256" key="5">
    <source>
        <dbReference type="ARBA" id="ARBA00023204"/>
    </source>
</evidence>
<dbReference type="CDD" id="cd06445">
    <property type="entry name" value="ATase"/>
    <property type="match status" value="1"/>
</dbReference>
<dbReference type="Proteomes" id="UP000034799">
    <property type="component" value="Unassembled WGS sequence"/>
</dbReference>
<dbReference type="PROSITE" id="PS00374">
    <property type="entry name" value="MGMT"/>
    <property type="match status" value="1"/>
</dbReference>
<evidence type="ECO:0000256" key="2">
    <source>
        <dbReference type="ARBA" id="ARBA00022603"/>
    </source>
</evidence>
<dbReference type="InterPro" id="IPR036217">
    <property type="entry name" value="MethylDNA_cys_MeTrfase_DNAb"/>
</dbReference>
<dbReference type="PANTHER" id="PTHR10815:SF13">
    <property type="entry name" value="METHYLATED-DNA--PROTEIN-CYSTEINE METHYLTRANSFERASE"/>
    <property type="match status" value="1"/>
</dbReference>
<keyword evidence="3 8" id="KW-0808">Transferase</keyword>
<gene>
    <name evidence="8" type="ORF">UT34_C0001G0047</name>
</gene>
<comment type="caution">
    <text evidence="8">The sequence shown here is derived from an EMBL/GenBank/DDBJ whole genome shotgun (WGS) entry which is preliminary data.</text>
</comment>
<protein>
    <submittedName>
        <fullName evidence="8">Cysteine methyltransferase</fullName>
    </submittedName>
</protein>
<dbReference type="GO" id="GO:0003908">
    <property type="term" value="F:methylated-DNA-[protein]-cysteine S-methyltransferase activity"/>
    <property type="evidence" value="ECO:0007669"/>
    <property type="project" value="UniProtKB-EC"/>
</dbReference>
<dbReference type="GO" id="GO:0032259">
    <property type="term" value="P:methylation"/>
    <property type="evidence" value="ECO:0007669"/>
    <property type="project" value="UniProtKB-KW"/>
</dbReference>
<feature type="domain" description="Methylated-DNA-[protein]-cysteine S-methyltransferase DNA binding" evidence="7">
    <location>
        <begin position="4"/>
        <end position="85"/>
    </location>
</feature>
<dbReference type="NCBIfam" id="TIGR00589">
    <property type="entry name" value="ogt"/>
    <property type="match status" value="1"/>
</dbReference>
<evidence type="ECO:0000256" key="1">
    <source>
        <dbReference type="ARBA" id="ARBA00001286"/>
    </source>
</evidence>
<dbReference type="STRING" id="1619100.UT34_C0001G0047"/>
<reference evidence="8 9" key="1">
    <citation type="journal article" date="2015" name="Nature">
        <title>rRNA introns, odd ribosomes, and small enigmatic genomes across a large radiation of phyla.</title>
        <authorList>
            <person name="Brown C.T."/>
            <person name="Hug L.A."/>
            <person name="Thomas B.C."/>
            <person name="Sharon I."/>
            <person name="Castelle C.J."/>
            <person name="Singh A."/>
            <person name="Wilkins M.J."/>
            <person name="Williams K.H."/>
            <person name="Banfield J.F."/>
        </authorList>
    </citation>
    <scope>NUCLEOTIDE SEQUENCE [LARGE SCALE GENOMIC DNA]</scope>
</reference>
<name>A0A0G0QWJ0_9BACT</name>
<dbReference type="EMBL" id="LBWK01000001">
    <property type="protein sequence ID" value="KKR06007.1"/>
    <property type="molecule type" value="Genomic_DNA"/>
</dbReference>
<evidence type="ECO:0000256" key="3">
    <source>
        <dbReference type="ARBA" id="ARBA00022679"/>
    </source>
</evidence>
<dbReference type="InterPro" id="IPR014048">
    <property type="entry name" value="MethylDNA_cys_MeTrfase_DNA-bd"/>
</dbReference>
<evidence type="ECO:0000259" key="7">
    <source>
        <dbReference type="Pfam" id="PF01035"/>
    </source>
</evidence>
<dbReference type="AlphaFoldDB" id="A0A0G0QWJ0"/>
<comment type="catalytic activity">
    <reaction evidence="1">
        <text>a 4-O-methyl-thymidine in DNA + L-cysteinyl-[protein] = a thymidine in DNA + S-methyl-L-cysteinyl-[protein]</text>
        <dbReference type="Rhea" id="RHEA:53428"/>
        <dbReference type="Rhea" id="RHEA-COMP:10131"/>
        <dbReference type="Rhea" id="RHEA-COMP:10132"/>
        <dbReference type="Rhea" id="RHEA-COMP:13555"/>
        <dbReference type="Rhea" id="RHEA-COMP:13556"/>
        <dbReference type="ChEBI" id="CHEBI:29950"/>
        <dbReference type="ChEBI" id="CHEBI:82612"/>
        <dbReference type="ChEBI" id="CHEBI:137386"/>
        <dbReference type="ChEBI" id="CHEBI:137387"/>
        <dbReference type="EC" id="2.1.1.63"/>
    </reaction>
</comment>
<dbReference type="Pfam" id="PF01035">
    <property type="entry name" value="DNA_binding_1"/>
    <property type="match status" value="1"/>
</dbReference>
<keyword evidence="5" id="KW-0234">DNA repair</keyword>